<keyword evidence="4" id="KW-0233">DNA recombination</keyword>
<dbReference type="RefSeq" id="WP_236983508.1">
    <property type="nucleotide sequence ID" value="NZ_AP023086.1"/>
</dbReference>
<organism evidence="6 7">
    <name type="scientific">Marinagarivorans cellulosilyticus</name>
    <dbReference type="NCBI Taxonomy" id="2721545"/>
    <lineage>
        <taxon>Bacteria</taxon>
        <taxon>Pseudomonadati</taxon>
        <taxon>Pseudomonadota</taxon>
        <taxon>Gammaproteobacteria</taxon>
        <taxon>Cellvibrionales</taxon>
        <taxon>Cellvibrionaceae</taxon>
        <taxon>Marinagarivorans</taxon>
    </lineage>
</organism>
<comment type="similarity">
    <text evidence="1">Belongs to the 'phage' integrase family.</text>
</comment>
<dbReference type="PROSITE" id="PS51898">
    <property type="entry name" value="TYR_RECOMBINASE"/>
    <property type="match status" value="1"/>
</dbReference>
<dbReference type="GO" id="GO:0006310">
    <property type="term" value="P:DNA recombination"/>
    <property type="evidence" value="ECO:0007669"/>
    <property type="project" value="UniProtKB-KW"/>
</dbReference>
<dbReference type="Pfam" id="PF00589">
    <property type="entry name" value="Phage_integrase"/>
    <property type="match status" value="1"/>
</dbReference>
<name>A0AAN2BLC0_9GAMM</name>
<proteinExistence type="inferred from homology"/>
<protein>
    <recommendedName>
        <fullName evidence="5">Tyr recombinase domain-containing protein</fullName>
    </recommendedName>
</protein>
<sequence>MDNNPTRRPVKRLKAEYTAGSGKAQIAETPSQLSSILWRASNSEQGKRNTAMCMLLFATGLRINELAQLQVRDVLHPCGELKTTFRLPAKYTKTGKSRLVYILVKQLRTALELWLSQRIAEGAMLCDSNDYRSLRPDSPLFLAKKGTWRRFAFNVKRYKATDKDGRSVTREAMVCSSLENLMRELFKESGLEGGSSHSGRRTLGSWLDRKGCTLEAIQSIMNHEDPETTLIYIDPWDKRIDQAFKGHLAEVRMPEQLRRAHPFTV</sequence>
<dbReference type="InterPro" id="IPR002104">
    <property type="entry name" value="Integrase_catalytic"/>
</dbReference>
<dbReference type="GO" id="GO:0003677">
    <property type="term" value="F:DNA binding"/>
    <property type="evidence" value="ECO:0007669"/>
    <property type="project" value="UniProtKB-KW"/>
</dbReference>
<dbReference type="EMBL" id="AP023086">
    <property type="protein sequence ID" value="BCD98865.1"/>
    <property type="molecule type" value="Genomic_DNA"/>
</dbReference>
<keyword evidence="7" id="KW-1185">Reference proteome</keyword>
<dbReference type="PANTHER" id="PTHR30349">
    <property type="entry name" value="PHAGE INTEGRASE-RELATED"/>
    <property type="match status" value="1"/>
</dbReference>
<evidence type="ECO:0000313" key="6">
    <source>
        <dbReference type="EMBL" id="BCD98865.1"/>
    </source>
</evidence>
<gene>
    <name evidence="6" type="ORF">MARGE09_P3066</name>
</gene>
<dbReference type="AlphaFoldDB" id="A0AAN2BLC0"/>
<dbReference type="InterPro" id="IPR011010">
    <property type="entry name" value="DNA_brk_join_enz"/>
</dbReference>
<dbReference type="SUPFAM" id="SSF56349">
    <property type="entry name" value="DNA breaking-rejoining enzymes"/>
    <property type="match status" value="1"/>
</dbReference>
<accession>A0AAN2BLC0</accession>
<dbReference type="KEGG" id="marq:MARGE09_P3066"/>
<evidence type="ECO:0000256" key="3">
    <source>
        <dbReference type="ARBA" id="ARBA00023125"/>
    </source>
</evidence>
<dbReference type="CDD" id="cd00397">
    <property type="entry name" value="DNA_BRE_C"/>
    <property type="match status" value="1"/>
</dbReference>
<dbReference type="GO" id="GO:0015074">
    <property type="term" value="P:DNA integration"/>
    <property type="evidence" value="ECO:0007669"/>
    <property type="project" value="UniProtKB-KW"/>
</dbReference>
<evidence type="ECO:0000256" key="1">
    <source>
        <dbReference type="ARBA" id="ARBA00008857"/>
    </source>
</evidence>
<evidence type="ECO:0000313" key="7">
    <source>
        <dbReference type="Proteomes" id="UP001320119"/>
    </source>
</evidence>
<keyword evidence="2" id="KW-0229">DNA integration</keyword>
<evidence type="ECO:0000256" key="2">
    <source>
        <dbReference type="ARBA" id="ARBA00022908"/>
    </source>
</evidence>
<dbReference type="PANTHER" id="PTHR30349:SF41">
    <property type="entry name" value="INTEGRASE_RECOMBINASE PROTEIN MJ0367-RELATED"/>
    <property type="match status" value="1"/>
</dbReference>
<dbReference type="InterPro" id="IPR013762">
    <property type="entry name" value="Integrase-like_cat_sf"/>
</dbReference>
<feature type="domain" description="Tyr recombinase" evidence="5">
    <location>
        <begin position="23"/>
        <end position="245"/>
    </location>
</feature>
<evidence type="ECO:0000259" key="5">
    <source>
        <dbReference type="PROSITE" id="PS51898"/>
    </source>
</evidence>
<dbReference type="Proteomes" id="UP001320119">
    <property type="component" value="Chromosome"/>
</dbReference>
<reference evidence="6 7" key="1">
    <citation type="journal article" date="2022" name="IScience">
        <title>An ultrasensitive nanofiber-based assay for enzymatic hydrolysis and deep-sea microbial degradation of cellulose.</title>
        <authorList>
            <person name="Tsudome M."/>
            <person name="Tachioka M."/>
            <person name="Miyazaki M."/>
            <person name="Uchimura K."/>
            <person name="Tsuda M."/>
            <person name="Takaki Y."/>
            <person name="Deguchi S."/>
        </authorList>
    </citation>
    <scope>NUCLEOTIDE SEQUENCE [LARGE SCALE GENOMIC DNA]</scope>
    <source>
        <strain evidence="6 7">GE09</strain>
    </source>
</reference>
<dbReference type="InterPro" id="IPR050090">
    <property type="entry name" value="Tyrosine_recombinase_XerCD"/>
</dbReference>
<evidence type="ECO:0000256" key="4">
    <source>
        <dbReference type="ARBA" id="ARBA00023172"/>
    </source>
</evidence>
<keyword evidence="3" id="KW-0238">DNA-binding</keyword>
<dbReference type="Gene3D" id="1.10.443.10">
    <property type="entry name" value="Intergrase catalytic core"/>
    <property type="match status" value="1"/>
</dbReference>